<keyword evidence="2" id="KW-0804">Transcription</keyword>
<evidence type="ECO:0000313" key="4">
    <source>
        <dbReference type="Proteomes" id="UP000002745"/>
    </source>
</evidence>
<comment type="cofactor">
    <cofactor evidence="1">
        <name>Mn(2+)</name>
        <dbReference type="ChEBI" id="CHEBI:29035"/>
    </cofactor>
    <cofactor evidence="1">
        <name>Fe(2+)</name>
        <dbReference type="ChEBI" id="CHEBI:29033"/>
    </cofactor>
    <text evidence="1">Binds 1 Mn(2+) or Fe(2+) ion per subunit.</text>
</comment>
<dbReference type="Proteomes" id="UP000002745">
    <property type="component" value="Chromosome"/>
</dbReference>
<dbReference type="InterPro" id="IPR002481">
    <property type="entry name" value="FUR"/>
</dbReference>
<dbReference type="CDD" id="cd07153">
    <property type="entry name" value="Fur_like"/>
    <property type="match status" value="1"/>
</dbReference>
<protein>
    <recommendedName>
        <fullName evidence="2">Ferric uptake regulation protein</fullName>
    </recommendedName>
</protein>
<comment type="subunit">
    <text evidence="2">Homodimer.</text>
</comment>
<keyword evidence="2" id="KW-0678">Repressor</keyword>
<comment type="subcellular location">
    <subcellularLocation>
        <location evidence="2">Cytoplasm</location>
    </subcellularLocation>
</comment>
<dbReference type="InterPro" id="IPR036388">
    <property type="entry name" value="WH-like_DNA-bd_sf"/>
</dbReference>
<keyword evidence="2" id="KW-0963">Cytoplasm</keyword>
<dbReference type="EMBL" id="CP001678">
    <property type="protein sequence ID" value="ACT59801.1"/>
    <property type="molecule type" value="Genomic_DNA"/>
</dbReference>
<keyword evidence="2" id="KW-0805">Transcription regulation</keyword>
<dbReference type="KEGG" id="hba:Hbal_2120"/>
<dbReference type="Gene3D" id="1.10.10.10">
    <property type="entry name" value="Winged helix-like DNA-binding domain superfamily/Winged helix DNA-binding domain"/>
    <property type="match status" value="1"/>
</dbReference>
<keyword evidence="4" id="KW-1185">Reference proteome</keyword>
<dbReference type="OrthoDB" id="9800477at2"/>
<evidence type="ECO:0000256" key="2">
    <source>
        <dbReference type="RuleBase" id="RU364037"/>
    </source>
</evidence>
<comment type="similarity">
    <text evidence="2">Belongs to the Fur family.</text>
</comment>
<evidence type="ECO:0000313" key="3">
    <source>
        <dbReference type="EMBL" id="ACT59801.1"/>
    </source>
</evidence>
<dbReference type="GO" id="GO:0005737">
    <property type="term" value="C:cytoplasm"/>
    <property type="evidence" value="ECO:0007669"/>
    <property type="project" value="UniProtKB-SubCell"/>
</dbReference>
<proteinExistence type="inferred from homology"/>
<accession>C6XLW9</accession>
<organism evidence="3 4">
    <name type="scientific">Hirschia baltica (strain ATCC 49814 / DSM 5838 / IFAM 1418)</name>
    <dbReference type="NCBI Taxonomy" id="582402"/>
    <lineage>
        <taxon>Bacteria</taxon>
        <taxon>Pseudomonadati</taxon>
        <taxon>Pseudomonadota</taxon>
        <taxon>Alphaproteobacteria</taxon>
        <taxon>Hyphomonadales</taxon>
        <taxon>Hyphomonadaceae</taxon>
        <taxon>Hirschia</taxon>
    </lineage>
</organism>
<dbReference type="SUPFAM" id="SSF46785">
    <property type="entry name" value="Winged helix' DNA-binding domain"/>
    <property type="match status" value="1"/>
</dbReference>
<dbReference type="GO" id="GO:0008270">
    <property type="term" value="F:zinc ion binding"/>
    <property type="evidence" value="ECO:0007669"/>
    <property type="project" value="TreeGrafter"/>
</dbReference>
<dbReference type="GO" id="GO:0000976">
    <property type="term" value="F:transcription cis-regulatory region binding"/>
    <property type="evidence" value="ECO:0007669"/>
    <property type="project" value="TreeGrafter"/>
</dbReference>
<dbReference type="STRING" id="582402.Hbal_2120"/>
<dbReference type="Pfam" id="PF01475">
    <property type="entry name" value="FUR"/>
    <property type="match status" value="1"/>
</dbReference>
<sequence length="133" mass="14713">MTQEKLSRLFEENGMRLTRPRLAVAELLLMDGVQRHVSAEWVAKELVSSNNSVSLASVYNTLNSFVEIGLLRQIDAGGASVVFDTNTSEHHHFLKVSTGELIDIESNDLEISNLPTPPEGSEIKGWSLIVHID</sequence>
<dbReference type="GO" id="GO:0003700">
    <property type="term" value="F:DNA-binding transcription factor activity"/>
    <property type="evidence" value="ECO:0007669"/>
    <property type="project" value="UniProtKB-UniRule"/>
</dbReference>
<dbReference type="GO" id="GO:1900376">
    <property type="term" value="P:regulation of secondary metabolite biosynthetic process"/>
    <property type="evidence" value="ECO:0007669"/>
    <property type="project" value="TreeGrafter"/>
</dbReference>
<dbReference type="PANTHER" id="PTHR33202:SF7">
    <property type="entry name" value="FERRIC UPTAKE REGULATION PROTEIN"/>
    <property type="match status" value="1"/>
</dbReference>
<dbReference type="eggNOG" id="COG0735">
    <property type="taxonomic scope" value="Bacteria"/>
</dbReference>
<keyword evidence="1 2" id="KW-0479">Metal-binding</keyword>
<keyword evidence="1 2" id="KW-0408">Iron</keyword>
<dbReference type="HOGENOM" id="CLU_096072_1_2_5"/>
<dbReference type="AlphaFoldDB" id="C6XLW9"/>
<dbReference type="RefSeq" id="WP_015827951.1">
    <property type="nucleotide sequence ID" value="NC_012982.1"/>
</dbReference>
<evidence type="ECO:0000256" key="1">
    <source>
        <dbReference type="PIRSR" id="PIRSR602481-2"/>
    </source>
</evidence>
<keyword evidence="2" id="KW-0238">DNA-binding</keyword>
<dbReference type="GO" id="GO:0045892">
    <property type="term" value="P:negative regulation of DNA-templated transcription"/>
    <property type="evidence" value="ECO:0007669"/>
    <property type="project" value="TreeGrafter"/>
</dbReference>
<dbReference type="PANTHER" id="PTHR33202">
    <property type="entry name" value="ZINC UPTAKE REGULATION PROTEIN"/>
    <property type="match status" value="1"/>
</dbReference>
<name>C6XLW9_HIRBI</name>
<gene>
    <name evidence="2" type="primary">fur</name>
    <name evidence="3" type="ordered locus">Hbal_2120</name>
</gene>
<dbReference type="InterPro" id="IPR036390">
    <property type="entry name" value="WH_DNA-bd_sf"/>
</dbReference>
<reference evidence="4" key="1">
    <citation type="journal article" date="2011" name="J. Bacteriol.">
        <title>Genome sequences of eight morphologically diverse alphaproteobacteria.</title>
        <authorList>
            <consortium name="US DOE Joint Genome Institute"/>
            <person name="Brown P.J."/>
            <person name="Kysela D.T."/>
            <person name="Buechlein A."/>
            <person name="Hemmerich C."/>
            <person name="Brun Y.V."/>
        </authorList>
    </citation>
    <scope>NUCLEOTIDE SEQUENCE [LARGE SCALE GENOMIC DNA]</scope>
    <source>
        <strain evidence="4">ATCC 49814 / DSM 5838 / IFAM 1418</strain>
    </source>
</reference>
<keyword evidence="2" id="KW-0862">Zinc</keyword>
<feature type="binding site" evidence="1">
    <location>
        <position position="110"/>
    </location>
    <ligand>
        <name>Fe cation</name>
        <dbReference type="ChEBI" id="CHEBI:24875"/>
    </ligand>
</feature>